<dbReference type="NCBIfam" id="NF008630">
    <property type="entry name" value="PRK11618.1"/>
    <property type="match status" value="1"/>
</dbReference>
<feature type="transmembrane region" description="Helical" evidence="6">
    <location>
        <begin position="265"/>
        <end position="285"/>
    </location>
</feature>
<keyword evidence="3 6" id="KW-0812">Transmembrane</keyword>
<protein>
    <submittedName>
        <fullName evidence="7">Inner membrane ABC transporter permease protein</fullName>
    </submittedName>
</protein>
<dbReference type="Proteomes" id="UP000258927">
    <property type="component" value="Chromosome"/>
</dbReference>
<evidence type="ECO:0000256" key="3">
    <source>
        <dbReference type="ARBA" id="ARBA00022692"/>
    </source>
</evidence>
<evidence type="ECO:0000256" key="4">
    <source>
        <dbReference type="ARBA" id="ARBA00022989"/>
    </source>
</evidence>
<evidence type="ECO:0000256" key="2">
    <source>
        <dbReference type="ARBA" id="ARBA00022475"/>
    </source>
</evidence>
<evidence type="ECO:0000256" key="1">
    <source>
        <dbReference type="ARBA" id="ARBA00004651"/>
    </source>
</evidence>
<dbReference type="KEGG" id="mmyr:MXMO3_02361"/>
<keyword evidence="4 6" id="KW-1133">Transmembrane helix</keyword>
<dbReference type="EMBL" id="CP021330">
    <property type="protein sequence ID" value="AVX04874.1"/>
    <property type="molecule type" value="Genomic_DNA"/>
</dbReference>
<evidence type="ECO:0000256" key="6">
    <source>
        <dbReference type="SAM" id="Phobius"/>
    </source>
</evidence>
<organism evidence="7 8">
    <name type="scientific">Maritalea myrionectae</name>
    <dbReference type="NCBI Taxonomy" id="454601"/>
    <lineage>
        <taxon>Bacteria</taxon>
        <taxon>Pseudomonadati</taxon>
        <taxon>Pseudomonadota</taxon>
        <taxon>Alphaproteobacteria</taxon>
        <taxon>Hyphomicrobiales</taxon>
        <taxon>Devosiaceae</taxon>
        <taxon>Maritalea</taxon>
    </lineage>
</organism>
<dbReference type="PANTHER" id="PTHR32196:SF63">
    <property type="entry name" value="INNER MEMBRANE ABC TRANSPORTER PERMEASE PROTEIN YJFF"/>
    <property type="match status" value="1"/>
</dbReference>
<proteinExistence type="predicted"/>
<evidence type="ECO:0000256" key="5">
    <source>
        <dbReference type="ARBA" id="ARBA00023136"/>
    </source>
</evidence>
<name>A0A2R4MG55_9HYPH</name>
<comment type="subcellular location">
    <subcellularLocation>
        <location evidence="1">Cell membrane</location>
        <topology evidence="1">Multi-pass membrane protein</topology>
    </subcellularLocation>
</comment>
<evidence type="ECO:0000313" key="7">
    <source>
        <dbReference type="EMBL" id="AVX04874.1"/>
    </source>
</evidence>
<evidence type="ECO:0000313" key="8">
    <source>
        <dbReference type="Proteomes" id="UP000258927"/>
    </source>
</evidence>
<feature type="transmembrane region" description="Helical" evidence="6">
    <location>
        <begin position="115"/>
        <end position="140"/>
    </location>
</feature>
<keyword evidence="8" id="KW-1185">Reference proteome</keyword>
<dbReference type="GO" id="GO:0022857">
    <property type="term" value="F:transmembrane transporter activity"/>
    <property type="evidence" value="ECO:0007669"/>
    <property type="project" value="InterPro"/>
</dbReference>
<feature type="transmembrane region" description="Helical" evidence="6">
    <location>
        <begin position="88"/>
        <end position="109"/>
    </location>
</feature>
<sequence length="324" mass="34165">MTLNKKYLPLIATIVVFVALFVIGGSMYRNFLSTMVLGNILADNSFIIIAAIGATFVILSGGIDLSVGSMIGFVGVCMAVLDSMGWHPLATAIFMLFFGVAFGAAQGFIIDFCKIQPFIVTLAGLFLLRGLCFMVTLDSVPIQHEFVQFYSSIKVDLPGRGVLRSSALVMLVALALGIFIAHFTRFGNHVYAMGGDAESARLMGVNIRTTTVKIYALAGFFSALAGVVYALYTSSGYPLAGSTLELTAIAAVVLGGTLLSGGVGMVAGTLFGGMILGLISTLIIFNGSLNSAWIMISNGALLFLFIVMHRVLVGSFDLKGGTKE</sequence>
<dbReference type="PANTHER" id="PTHR32196">
    <property type="entry name" value="ABC TRANSPORTER PERMEASE PROTEIN YPHD-RELATED-RELATED"/>
    <property type="match status" value="1"/>
</dbReference>
<feature type="transmembrane region" description="Helical" evidence="6">
    <location>
        <begin position="48"/>
        <end position="81"/>
    </location>
</feature>
<dbReference type="InterPro" id="IPR001851">
    <property type="entry name" value="ABC_transp_permease"/>
</dbReference>
<gene>
    <name evidence="7" type="ORF">MXMO3_02361</name>
</gene>
<dbReference type="Pfam" id="PF02653">
    <property type="entry name" value="BPD_transp_2"/>
    <property type="match status" value="1"/>
</dbReference>
<feature type="transmembrane region" description="Helical" evidence="6">
    <location>
        <begin position="212"/>
        <end position="232"/>
    </location>
</feature>
<dbReference type="GO" id="GO:0005886">
    <property type="term" value="C:plasma membrane"/>
    <property type="evidence" value="ECO:0007669"/>
    <property type="project" value="UniProtKB-SubCell"/>
</dbReference>
<keyword evidence="2" id="KW-1003">Cell membrane</keyword>
<accession>A0A2R4MG55</accession>
<feature type="transmembrane region" description="Helical" evidence="6">
    <location>
        <begin position="161"/>
        <end position="183"/>
    </location>
</feature>
<dbReference type="AlphaFoldDB" id="A0A2R4MG55"/>
<dbReference type="STRING" id="1122213.GCA_000423365_00022"/>
<feature type="transmembrane region" description="Helical" evidence="6">
    <location>
        <begin position="292"/>
        <end position="312"/>
    </location>
</feature>
<reference evidence="7 8" key="1">
    <citation type="submission" date="2017-05" db="EMBL/GenBank/DDBJ databases">
        <title>Genome Analysis of Maritalea myrionectae HL2708#5.</title>
        <authorList>
            <consortium name="Cotde Inc.-PKNU"/>
            <person name="Jang D."/>
            <person name="Oh H.-M."/>
        </authorList>
    </citation>
    <scope>NUCLEOTIDE SEQUENCE [LARGE SCALE GENOMIC DNA]</scope>
    <source>
        <strain evidence="7 8">HL2708#5</strain>
    </source>
</reference>
<feature type="transmembrane region" description="Helical" evidence="6">
    <location>
        <begin position="7"/>
        <end position="28"/>
    </location>
</feature>
<dbReference type="CDD" id="cd06579">
    <property type="entry name" value="TM_PBP1_transp_AraH_like"/>
    <property type="match status" value="1"/>
</dbReference>
<keyword evidence="5 6" id="KW-0472">Membrane</keyword>